<dbReference type="InterPro" id="IPR023772">
    <property type="entry name" value="DNA-bd_HTH_TetR-type_CS"/>
</dbReference>
<dbReference type="GO" id="GO:0003700">
    <property type="term" value="F:DNA-binding transcription factor activity"/>
    <property type="evidence" value="ECO:0007669"/>
    <property type="project" value="TreeGrafter"/>
</dbReference>
<dbReference type="Pfam" id="PF21351">
    <property type="entry name" value="TetR_C_41"/>
    <property type="match status" value="1"/>
</dbReference>
<reference evidence="6 7" key="1">
    <citation type="submission" date="2017-06" db="EMBL/GenBank/DDBJ databases">
        <title>Sequencing and comparative analysis of myxobacterial genomes.</title>
        <authorList>
            <person name="Rupp O."/>
            <person name="Goesmann A."/>
            <person name="Sogaard-Andersen L."/>
        </authorList>
    </citation>
    <scope>NUCLEOTIDE SEQUENCE [LARGE SCALE GENOMIC DNA]</scope>
    <source>
        <strain evidence="6 7">DSM 14697</strain>
    </source>
</reference>
<name>A0A250K408_9BACT</name>
<dbReference type="KEGG" id="mmas:MYMAC_005986"/>
<keyword evidence="1" id="KW-0805">Transcription regulation</keyword>
<dbReference type="Proteomes" id="UP000217343">
    <property type="component" value="Chromosome"/>
</dbReference>
<dbReference type="PANTHER" id="PTHR30055">
    <property type="entry name" value="HTH-TYPE TRANSCRIPTIONAL REGULATOR RUTR"/>
    <property type="match status" value="1"/>
</dbReference>
<dbReference type="GO" id="GO:0000976">
    <property type="term" value="F:transcription cis-regulatory region binding"/>
    <property type="evidence" value="ECO:0007669"/>
    <property type="project" value="TreeGrafter"/>
</dbReference>
<dbReference type="InterPro" id="IPR050109">
    <property type="entry name" value="HTH-type_TetR-like_transc_reg"/>
</dbReference>
<dbReference type="Gene3D" id="1.10.357.10">
    <property type="entry name" value="Tetracycline Repressor, domain 2"/>
    <property type="match status" value="1"/>
</dbReference>
<protein>
    <submittedName>
        <fullName evidence="6">TetR family transcriptional regulator</fullName>
    </submittedName>
</protein>
<dbReference type="Pfam" id="PF00440">
    <property type="entry name" value="TetR_N"/>
    <property type="match status" value="1"/>
</dbReference>
<evidence type="ECO:0000256" key="4">
    <source>
        <dbReference type="PROSITE-ProRule" id="PRU00335"/>
    </source>
</evidence>
<dbReference type="InterPro" id="IPR001647">
    <property type="entry name" value="HTH_TetR"/>
</dbReference>
<dbReference type="InterPro" id="IPR049484">
    <property type="entry name" value="Rv0078-like_C"/>
</dbReference>
<accession>A0A250K408</accession>
<dbReference type="AlphaFoldDB" id="A0A250K408"/>
<dbReference type="PROSITE" id="PS50977">
    <property type="entry name" value="HTH_TETR_2"/>
    <property type="match status" value="1"/>
</dbReference>
<keyword evidence="7" id="KW-1185">Reference proteome</keyword>
<dbReference type="OrthoDB" id="9812484at2"/>
<evidence type="ECO:0000256" key="1">
    <source>
        <dbReference type="ARBA" id="ARBA00023015"/>
    </source>
</evidence>
<organism evidence="6 7">
    <name type="scientific">Corallococcus macrosporus DSM 14697</name>
    <dbReference type="NCBI Taxonomy" id="1189310"/>
    <lineage>
        <taxon>Bacteria</taxon>
        <taxon>Pseudomonadati</taxon>
        <taxon>Myxococcota</taxon>
        <taxon>Myxococcia</taxon>
        <taxon>Myxococcales</taxon>
        <taxon>Cystobacterineae</taxon>
        <taxon>Myxococcaceae</taxon>
        <taxon>Corallococcus</taxon>
    </lineage>
</organism>
<dbReference type="InterPro" id="IPR009057">
    <property type="entry name" value="Homeodomain-like_sf"/>
</dbReference>
<dbReference type="PANTHER" id="PTHR30055:SF234">
    <property type="entry name" value="HTH-TYPE TRANSCRIPTIONAL REGULATOR BETI"/>
    <property type="match status" value="1"/>
</dbReference>
<sequence length="204" mass="21232">MQRKGRRSNDERSATTRQALVSASRALFVEKGYAQTSTPEVVAAAAVTRGALYHHFEDKQALLRAVLEREFAELRRAIDAATPPGLDAREALIAGSLAYLDAMAVPGRTRLLLVDGPAVFGHAEMMALDDATAAGSLREGLAAVLGEGPFLPALASLLSAAFDRAALAISSGGDARTYRAAMLALIERVIAGAALNPPGPPADG</sequence>
<evidence type="ECO:0000256" key="2">
    <source>
        <dbReference type="ARBA" id="ARBA00023125"/>
    </source>
</evidence>
<dbReference type="SUPFAM" id="SSF46689">
    <property type="entry name" value="Homeodomain-like"/>
    <property type="match status" value="1"/>
</dbReference>
<keyword evidence="3" id="KW-0804">Transcription</keyword>
<gene>
    <name evidence="6" type="ORF">MYMAC_005986</name>
</gene>
<evidence type="ECO:0000256" key="3">
    <source>
        <dbReference type="ARBA" id="ARBA00023163"/>
    </source>
</evidence>
<proteinExistence type="predicted"/>
<dbReference type="RefSeq" id="WP_095960571.1">
    <property type="nucleotide sequence ID" value="NZ_CP022203.1"/>
</dbReference>
<dbReference type="EMBL" id="CP022203">
    <property type="protein sequence ID" value="ATB50331.1"/>
    <property type="molecule type" value="Genomic_DNA"/>
</dbReference>
<keyword evidence="2 4" id="KW-0238">DNA-binding</keyword>
<feature type="domain" description="HTH tetR-type" evidence="5">
    <location>
        <begin position="14"/>
        <end position="74"/>
    </location>
</feature>
<evidence type="ECO:0000313" key="7">
    <source>
        <dbReference type="Proteomes" id="UP000217343"/>
    </source>
</evidence>
<feature type="DNA-binding region" description="H-T-H motif" evidence="4">
    <location>
        <begin position="37"/>
        <end position="56"/>
    </location>
</feature>
<dbReference type="PROSITE" id="PS01081">
    <property type="entry name" value="HTH_TETR_1"/>
    <property type="match status" value="1"/>
</dbReference>
<evidence type="ECO:0000313" key="6">
    <source>
        <dbReference type="EMBL" id="ATB50331.1"/>
    </source>
</evidence>
<evidence type="ECO:0000259" key="5">
    <source>
        <dbReference type="PROSITE" id="PS50977"/>
    </source>
</evidence>
<dbReference type="PRINTS" id="PR00455">
    <property type="entry name" value="HTHTETR"/>
</dbReference>